<organism evidence="2 3">
    <name type="scientific">Mucilaginibacter panaciglaebae</name>
    <dbReference type="NCBI Taxonomy" id="502331"/>
    <lineage>
        <taxon>Bacteria</taxon>
        <taxon>Pseudomonadati</taxon>
        <taxon>Bacteroidota</taxon>
        <taxon>Sphingobacteriia</taxon>
        <taxon>Sphingobacteriales</taxon>
        <taxon>Sphingobacteriaceae</taxon>
        <taxon>Mucilaginibacter</taxon>
    </lineage>
</organism>
<evidence type="ECO:0000313" key="3">
    <source>
        <dbReference type="Proteomes" id="UP001500841"/>
    </source>
</evidence>
<dbReference type="Proteomes" id="UP001500841">
    <property type="component" value="Unassembled WGS sequence"/>
</dbReference>
<feature type="transmembrane region" description="Helical" evidence="1">
    <location>
        <begin position="60"/>
        <end position="77"/>
    </location>
</feature>
<keyword evidence="3" id="KW-1185">Reference proteome</keyword>
<evidence type="ECO:0000256" key="1">
    <source>
        <dbReference type="SAM" id="Phobius"/>
    </source>
</evidence>
<protein>
    <submittedName>
        <fullName evidence="2">Uncharacterized protein</fullName>
    </submittedName>
</protein>
<accession>A0ABP7WK54</accession>
<keyword evidence="1" id="KW-0472">Membrane</keyword>
<feature type="transmembrane region" description="Helical" evidence="1">
    <location>
        <begin position="37"/>
        <end position="54"/>
    </location>
</feature>
<proteinExistence type="predicted"/>
<comment type="caution">
    <text evidence="2">The sequence shown here is derived from an EMBL/GenBank/DDBJ whole genome shotgun (WGS) entry which is preliminary data.</text>
</comment>
<keyword evidence="1" id="KW-1133">Transmembrane helix</keyword>
<name>A0ABP7WK54_9SPHI</name>
<keyword evidence="1" id="KW-0812">Transmembrane</keyword>
<dbReference type="RefSeq" id="WP_345101492.1">
    <property type="nucleotide sequence ID" value="NZ_BAABCV010000003.1"/>
</dbReference>
<gene>
    <name evidence="2" type="ORF">GCM10022392_10470</name>
</gene>
<dbReference type="EMBL" id="BAABCV010000003">
    <property type="protein sequence ID" value="GAA4090713.1"/>
    <property type="molecule type" value="Genomic_DNA"/>
</dbReference>
<sequence>MKIKIRNRFKVELNTLLRIEFKGIVPKLIVHERFEKHIKWIIRIITLIGIATSVITIDKWYLALSLATLILIIGQFFERTAFEYTTMVLMPIPDFAIDYSQWKTNGFMLPHVVSEEDRCYMGPSFKDRDYAISFFNYLKKWNWDRDIDDENIIVVSIVMEPDSRYTTYIYSNPGRKSLDTIFHKEEQNNKLSKYGKRQQKLFMQMIFCKTLDYREDYFIHQFLTKQSPNGKFYFIPSVVPKNPGEVVELLYEHGIVKYQYKLRQRSEINKNDIEYYLKP</sequence>
<evidence type="ECO:0000313" key="2">
    <source>
        <dbReference type="EMBL" id="GAA4090713.1"/>
    </source>
</evidence>
<reference evidence="3" key="1">
    <citation type="journal article" date="2019" name="Int. J. Syst. Evol. Microbiol.">
        <title>The Global Catalogue of Microorganisms (GCM) 10K type strain sequencing project: providing services to taxonomists for standard genome sequencing and annotation.</title>
        <authorList>
            <consortium name="The Broad Institute Genomics Platform"/>
            <consortium name="The Broad Institute Genome Sequencing Center for Infectious Disease"/>
            <person name="Wu L."/>
            <person name="Ma J."/>
        </authorList>
    </citation>
    <scope>NUCLEOTIDE SEQUENCE [LARGE SCALE GENOMIC DNA]</scope>
    <source>
        <strain evidence="3">JCM 17085</strain>
    </source>
</reference>